<dbReference type="InterPro" id="IPR012902">
    <property type="entry name" value="N_methyl_site"/>
</dbReference>
<keyword evidence="1" id="KW-0812">Transmembrane</keyword>
<gene>
    <name evidence="2" type="ORF">COT95_02255</name>
</gene>
<dbReference type="AlphaFoldDB" id="A0A2H0V8Z0"/>
<dbReference type="EMBL" id="PFAN01000112">
    <property type="protein sequence ID" value="PIR94790.1"/>
    <property type="molecule type" value="Genomic_DNA"/>
</dbReference>
<protein>
    <recommendedName>
        <fullName evidence="4">Prepilin-type N-terminal cleavage/methylation domain-containing protein</fullName>
    </recommendedName>
</protein>
<comment type="caution">
    <text evidence="2">The sequence shown here is derived from an EMBL/GenBank/DDBJ whole genome shotgun (WGS) entry which is preliminary data.</text>
</comment>
<dbReference type="Pfam" id="PF07963">
    <property type="entry name" value="N_methyl"/>
    <property type="match status" value="1"/>
</dbReference>
<evidence type="ECO:0000256" key="1">
    <source>
        <dbReference type="SAM" id="Phobius"/>
    </source>
</evidence>
<evidence type="ECO:0008006" key="4">
    <source>
        <dbReference type="Google" id="ProtNLM"/>
    </source>
</evidence>
<accession>A0A2H0V8Z0</accession>
<keyword evidence="1" id="KW-1133">Transmembrane helix</keyword>
<dbReference type="NCBIfam" id="TIGR02532">
    <property type="entry name" value="IV_pilin_GFxxxE"/>
    <property type="match status" value="1"/>
</dbReference>
<sequence>MFNTRKKQSGFALLEVMASVAIISFSMLGVFSLVIYNQKIYLDNKYKFVGTTLSQEGIELVRNVRDSNWIDGSAFNDGLDLPIFTIDTNSNIKGSINAVTGIDDNGAKVKLLGAFYNHALGDDTIFSRIIQIDNIDEVGGNAIDGLKVTSFVQWKYRNITRQHQTVVFLYDWR</sequence>
<proteinExistence type="predicted"/>
<organism evidence="2 3">
    <name type="scientific">Candidatus Falkowbacteria bacterium CG10_big_fil_rev_8_21_14_0_10_37_6</name>
    <dbReference type="NCBI Taxonomy" id="1974563"/>
    <lineage>
        <taxon>Bacteria</taxon>
        <taxon>Candidatus Falkowiibacteriota</taxon>
    </lineage>
</organism>
<dbReference type="Proteomes" id="UP000228614">
    <property type="component" value="Unassembled WGS sequence"/>
</dbReference>
<reference evidence="3" key="1">
    <citation type="submission" date="2017-09" db="EMBL/GenBank/DDBJ databases">
        <title>Depth-based differentiation of microbial function through sediment-hosted aquifers and enrichment of novel symbionts in the deep terrestrial subsurface.</title>
        <authorList>
            <person name="Probst A.J."/>
            <person name="Ladd B."/>
            <person name="Jarett J.K."/>
            <person name="Geller-Mcgrath D.E."/>
            <person name="Sieber C.M.K."/>
            <person name="Emerson J.B."/>
            <person name="Anantharaman K."/>
            <person name="Thomas B.C."/>
            <person name="Malmstrom R."/>
            <person name="Stieglmeier M."/>
            <person name="Klingl A."/>
            <person name="Woyke T."/>
            <person name="Ryan C.M."/>
            <person name="Banfield J.F."/>
        </authorList>
    </citation>
    <scope>NUCLEOTIDE SEQUENCE [LARGE SCALE GENOMIC DNA]</scope>
</reference>
<keyword evidence="1" id="KW-0472">Membrane</keyword>
<feature type="transmembrane region" description="Helical" evidence="1">
    <location>
        <begin position="12"/>
        <end position="36"/>
    </location>
</feature>
<name>A0A2H0V8Z0_9BACT</name>
<evidence type="ECO:0000313" key="2">
    <source>
        <dbReference type="EMBL" id="PIR94790.1"/>
    </source>
</evidence>
<evidence type="ECO:0000313" key="3">
    <source>
        <dbReference type="Proteomes" id="UP000228614"/>
    </source>
</evidence>